<dbReference type="PANTHER" id="PTHR26453">
    <property type="entry name" value="OLFACTORY RECEPTOR"/>
    <property type="match status" value="1"/>
</dbReference>
<comment type="similarity">
    <text evidence="11">Belongs to the G-protein coupled receptor 1 family.</text>
</comment>
<feature type="transmembrane region" description="Helical" evidence="12">
    <location>
        <begin position="98"/>
        <end position="119"/>
    </location>
</feature>
<feature type="domain" description="G-protein coupled receptors family 1 profile" evidence="13">
    <location>
        <begin position="40"/>
        <end position="288"/>
    </location>
</feature>
<dbReference type="GO" id="GO:0004930">
    <property type="term" value="F:G protein-coupled receptor activity"/>
    <property type="evidence" value="ECO:0007669"/>
    <property type="project" value="UniProtKB-KW"/>
</dbReference>
<keyword evidence="7 11" id="KW-0297">G-protein coupled receptor</keyword>
<dbReference type="GO" id="GO:0004984">
    <property type="term" value="F:olfactory receptor activity"/>
    <property type="evidence" value="ECO:0007669"/>
    <property type="project" value="InterPro"/>
</dbReference>
<dbReference type="InterPro" id="IPR000276">
    <property type="entry name" value="GPCR_Rhodpsn"/>
</dbReference>
<name>A0A670JHM8_PODMU</name>
<dbReference type="Ensembl" id="ENSPMRT00000024928.1">
    <property type="protein sequence ID" value="ENSPMRP00000023485.1"/>
    <property type="gene ID" value="ENSPMRG00000015232.1"/>
</dbReference>
<feature type="transmembrane region" description="Helical" evidence="12">
    <location>
        <begin position="271"/>
        <end position="290"/>
    </location>
</feature>
<dbReference type="GO" id="GO:0005886">
    <property type="term" value="C:plasma membrane"/>
    <property type="evidence" value="ECO:0007669"/>
    <property type="project" value="UniProtKB-SubCell"/>
</dbReference>
<keyword evidence="8 12" id="KW-0472">Membrane</keyword>
<evidence type="ECO:0000256" key="2">
    <source>
        <dbReference type="ARBA" id="ARBA00022475"/>
    </source>
</evidence>
<dbReference type="FunFam" id="1.20.1070.10:FF:000005">
    <property type="entry name" value="Olfactory receptor"/>
    <property type="match status" value="1"/>
</dbReference>
<dbReference type="OMA" id="AINETTM"/>
<dbReference type="Proteomes" id="UP000472272">
    <property type="component" value="Chromosome 13"/>
</dbReference>
<comment type="subcellular location">
    <subcellularLocation>
        <location evidence="1 12">Cell membrane</location>
        <topology evidence="1 12">Multi-pass membrane protein</topology>
    </subcellularLocation>
</comment>
<evidence type="ECO:0000256" key="4">
    <source>
        <dbReference type="ARBA" id="ARBA00022692"/>
    </source>
</evidence>
<dbReference type="GeneTree" id="ENSGT01140000282496"/>
<keyword evidence="5 12" id="KW-0552">Olfaction</keyword>
<dbReference type="PRINTS" id="PR00245">
    <property type="entry name" value="OLFACTORYR"/>
</dbReference>
<evidence type="ECO:0000256" key="7">
    <source>
        <dbReference type="ARBA" id="ARBA00023040"/>
    </source>
</evidence>
<reference evidence="14" key="2">
    <citation type="submission" date="2025-08" db="UniProtKB">
        <authorList>
            <consortium name="Ensembl"/>
        </authorList>
    </citation>
    <scope>IDENTIFICATION</scope>
</reference>
<organism evidence="14 15">
    <name type="scientific">Podarcis muralis</name>
    <name type="common">Wall lizard</name>
    <name type="synonym">Lacerta muralis</name>
    <dbReference type="NCBI Taxonomy" id="64176"/>
    <lineage>
        <taxon>Eukaryota</taxon>
        <taxon>Metazoa</taxon>
        <taxon>Chordata</taxon>
        <taxon>Craniata</taxon>
        <taxon>Vertebrata</taxon>
        <taxon>Euteleostomi</taxon>
        <taxon>Lepidosauria</taxon>
        <taxon>Squamata</taxon>
        <taxon>Bifurcata</taxon>
        <taxon>Unidentata</taxon>
        <taxon>Episquamata</taxon>
        <taxon>Laterata</taxon>
        <taxon>Lacertibaenia</taxon>
        <taxon>Lacertidae</taxon>
        <taxon>Podarcis</taxon>
    </lineage>
</organism>
<proteinExistence type="inferred from homology"/>
<keyword evidence="6 12" id="KW-1133">Transmembrane helix</keyword>
<dbReference type="PROSITE" id="PS00237">
    <property type="entry name" value="G_PROTEIN_RECEP_F1_1"/>
    <property type="match status" value="1"/>
</dbReference>
<feature type="transmembrane region" description="Helical" evidence="12">
    <location>
        <begin position="139"/>
        <end position="160"/>
    </location>
</feature>
<gene>
    <name evidence="14" type="primary">LOC114582089</name>
</gene>
<dbReference type="PROSITE" id="PS50262">
    <property type="entry name" value="G_PROTEIN_RECEP_F1_2"/>
    <property type="match status" value="1"/>
</dbReference>
<evidence type="ECO:0000256" key="8">
    <source>
        <dbReference type="ARBA" id="ARBA00023136"/>
    </source>
</evidence>
<keyword evidence="10 11" id="KW-0807">Transducer</keyword>
<keyword evidence="3 12" id="KW-0716">Sensory transduction</keyword>
<protein>
    <recommendedName>
        <fullName evidence="12">Olfactory receptor</fullName>
    </recommendedName>
</protein>
<reference evidence="14" key="3">
    <citation type="submission" date="2025-09" db="UniProtKB">
        <authorList>
            <consortium name="Ensembl"/>
        </authorList>
    </citation>
    <scope>IDENTIFICATION</scope>
</reference>
<accession>A0A670JHM8</accession>
<evidence type="ECO:0000256" key="12">
    <source>
        <dbReference type="RuleBase" id="RU363047"/>
    </source>
</evidence>
<feature type="transmembrane region" description="Helical" evidence="12">
    <location>
        <begin position="241"/>
        <end position="259"/>
    </location>
</feature>
<dbReference type="InterPro" id="IPR017452">
    <property type="entry name" value="GPCR_Rhodpsn_7TM"/>
</dbReference>
<feature type="transmembrane region" description="Helical" evidence="12">
    <location>
        <begin position="24"/>
        <end position="47"/>
    </location>
</feature>
<evidence type="ECO:0000256" key="5">
    <source>
        <dbReference type="ARBA" id="ARBA00022725"/>
    </source>
</evidence>
<dbReference type="Pfam" id="PF13853">
    <property type="entry name" value="7tm_4"/>
    <property type="match status" value="1"/>
</dbReference>
<evidence type="ECO:0000256" key="9">
    <source>
        <dbReference type="ARBA" id="ARBA00023170"/>
    </source>
</evidence>
<dbReference type="AlphaFoldDB" id="A0A670JHM8"/>
<evidence type="ECO:0000256" key="11">
    <source>
        <dbReference type="RuleBase" id="RU000688"/>
    </source>
</evidence>
<evidence type="ECO:0000313" key="15">
    <source>
        <dbReference type="Proteomes" id="UP000472272"/>
    </source>
</evidence>
<evidence type="ECO:0000313" key="14">
    <source>
        <dbReference type="Ensembl" id="ENSPMRP00000023485.1"/>
    </source>
</evidence>
<dbReference type="CDD" id="cd15431">
    <property type="entry name" value="7tmA_OR13H-like"/>
    <property type="match status" value="1"/>
</dbReference>
<keyword evidence="4 11" id="KW-0812">Transmembrane</keyword>
<keyword evidence="15" id="KW-1185">Reference proteome</keyword>
<evidence type="ECO:0000256" key="1">
    <source>
        <dbReference type="ARBA" id="ARBA00004651"/>
    </source>
</evidence>
<evidence type="ECO:0000256" key="10">
    <source>
        <dbReference type="ARBA" id="ARBA00023224"/>
    </source>
</evidence>
<evidence type="ECO:0000259" key="13">
    <source>
        <dbReference type="PROSITE" id="PS50262"/>
    </source>
</evidence>
<keyword evidence="9 11" id="KW-0675">Receptor</keyword>
<feature type="transmembrane region" description="Helical" evidence="12">
    <location>
        <begin position="198"/>
        <end position="220"/>
    </location>
</feature>
<evidence type="ECO:0000256" key="3">
    <source>
        <dbReference type="ARBA" id="ARBA00022606"/>
    </source>
</evidence>
<dbReference type="Gene3D" id="1.20.1070.10">
    <property type="entry name" value="Rhodopsin 7-helix transmembrane proteins"/>
    <property type="match status" value="1"/>
</dbReference>
<reference evidence="14 15" key="1">
    <citation type="journal article" date="2019" name="Proc. Natl. Acad. Sci. U.S.A.">
        <title>Regulatory changes in pterin and carotenoid genes underlie balanced color polymorphisms in the wall lizard.</title>
        <authorList>
            <person name="Andrade P."/>
            <person name="Pinho C."/>
            <person name="Perez I de Lanuza G."/>
            <person name="Afonso S."/>
            <person name="Brejcha J."/>
            <person name="Rubin C.J."/>
            <person name="Wallerman O."/>
            <person name="Pereira P."/>
            <person name="Sabatino S.J."/>
            <person name="Bellati A."/>
            <person name="Pellitteri-Rosa D."/>
            <person name="Bosakova Z."/>
            <person name="Bunikis I."/>
            <person name="Carretero M.A."/>
            <person name="Feiner N."/>
            <person name="Marsik P."/>
            <person name="Pauperio F."/>
            <person name="Salvi D."/>
            <person name="Soler L."/>
            <person name="While G.M."/>
            <person name="Uller T."/>
            <person name="Font E."/>
            <person name="Andersson L."/>
            <person name="Carneiro M."/>
        </authorList>
    </citation>
    <scope>NUCLEOTIDE SEQUENCE</scope>
</reference>
<keyword evidence="2 12" id="KW-1003">Cell membrane</keyword>
<feature type="transmembrane region" description="Helical" evidence="12">
    <location>
        <begin position="59"/>
        <end position="78"/>
    </location>
</feature>
<dbReference type="PRINTS" id="PR00237">
    <property type="entry name" value="GPCRRHODOPSN"/>
</dbReference>
<dbReference type="InterPro" id="IPR000725">
    <property type="entry name" value="Olfact_rcpt"/>
</dbReference>
<sequence>MAINETTMTEFILLGLSSNPQTKIALFGLFLLIYLITVVGNGLLLLLAVVDPRLHTPMYFFLGNLSFLDICYTTSTIPQMLAHCLSAKTTISHSGCYAQMYISLFLGMTECLLLAMMSYDRWVAVCNPLRYNIIMSNKVCTAMATISWGSSFLLILVPSLTSQASLCGHNVINHFLCEVQAMLKLACSDTSGNQVSMFATSILTLLLPFGFILVTYARIITTVLKMQSTENRAKAFSTCSSHLMVVTIFYGTAMSMYLQPQTKTSSDLDKYISLFYGTVTPMLNPLIYSLRNKDVKQAFRKMTGRKRDL</sequence>
<evidence type="ECO:0000256" key="6">
    <source>
        <dbReference type="ARBA" id="ARBA00022989"/>
    </source>
</evidence>
<dbReference type="SUPFAM" id="SSF81321">
    <property type="entry name" value="Family A G protein-coupled receptor-like"/>
    <property type="match status" value="1"/>
</dbReference>